<comment type="caution">
    <text evidence="6">The sequence shown here is derived from an EMBL/GenBank/DDBJ whole genome shotgun (WGS) entry which is preliminary data.</text>
</comment>
<dbReference type="Pfam" id="PF01593">
    <property type="entry name" value="Amino_oxidase"/>
    <property type="match status" value="1"/>
</dbReference>
<comment type="cofactor">
    <cofactor evidence="1 4">
        <name>FAD</name>
        <dbReference type="ChEBI" id="CHEBI:57692"/>
    </cofactor>
</comment>
<dbReference type="PANTHER" id="PTHR10742">
    <property type="entry name" value="FLAVIN MONOAMINE OXIDASE"/>
    <property type="match status" value="1"/>
</dbReference>
<evidence type="ECO:0000259" key="5">
    <source>
        <dbReference type="Pfam" id="PF01593"/>
    </source>
</evidence>
<dbReference type="InterPro" id="IPR050281">
    <property type="entry name" value="Flavin_monoamine_oxidase"/>
</dbReference>
<dbReference type="OrthoDB" id="5046242at2759"/>
<feature type="domain" description="Amine oxidase" evidence="5">
    <location>
        <begin position="18"/>
        <end position="466"/>
    </location>
</feature>
<evidence type="ECO:0000256" key="4">
    <source>
        <dbReference type="RuleBase" id="RU362067"/>
    </source>
</evidence>
<keyword evidence="2 4" id="KW-0560">Oxidoreductase</keyword>
<dbReference type="PRINTS" id="PR00757">
    <property type="entry name" value="AMINEOXDASEF"/>
</dbReference>
<keyword evidence="4" id="KW-0274">FAD</keyword>
<keyword evidence="4" id="KW-0285">Flavoprotein</keyword>
<feature type="binding site" evidence="3">
    <location>
        <begin position="38"/>
        <end position="39"/>
    </location>
    <ligand>
        <name>FAD</name>
        <dbReference type="ChEBI" id="CHEBI:57692"/>
    </ligand>
</feature>
<dbReference type="AlphaFoldDB" id="A0A9P8TG26"/>
<comment type="similarity">
    <text evidence="4">Belongs to the flavin monoamine oxidase family.</text>
</comment>
<dbReference type="EC" id="1.4.3.-" evidence="4"/>
<dbReference type="InterPro" id="IPR001613">
    <property type="entry name" value="Flavin_amine_oxidase"/>
</dbReference>
<evidence type="ECO:0000313" key="6">
    <source>
        <dbReference type="EMBL" id="KAH3677076.1"/>
    </source>
</evidence>
<dbReference type="PANTHER" id="PTHR10742:SF410">
    <property type="entry name" value="LYSINE-SPECIFIC HISTONE DEMETHYLASE 2"/>
    <property type="match status" value="1"/>
</dbReference>
<protein>
    <recommendedName>
        <fullName evidence="4">Amine oxidase</fullName>
        <ecNumber evidence="4">1.4.3.-</ecNumber>
    </recommendedName>
</protein>
<evidence type="ECO:0000256" key="2">
    <source>
        <dbReference type="ARBA" id="ARBA00023002"/>
    </source>
</evidence>
<keyword evidence="7" id="KW-1185">Reference proteome</keyword>
<dbReference type="SUPFAM" id="SSF54373">
    <property type="entry name" value="FAD-linked reductases, C-terminal domain"/>
    <property type="match status" value="1"/>
</dbReference>
<organism evidence="6 7">
    <name type="scientific">Wickerhamomyces mucosus</name>
    <dbReference type="NCBI Taxonomy" id="1378264"/>
    <lineage>
        <taxon>Eukaryota</taxon>
        <taxon>Fungi</taxon>
        <taxon>Dikarya</taxon>
        <taxon>Ascomycota</taxon>
        <taxon>Saccharomycotina</taxon>
        <taxon>Saccharomycetes</taxon>
        <taxon>Phaffomycetales</taxon>
        <taxon>Wickerhamomycetaceae</taxon>
        <taxon>Wickerhamomyces</taxon>
    </lineage>
</organism>
<reference evidence="6" key="1">
    <citation type="journal article" date="2021" name="Open Biol.">
        <title>Shared evolutionary footprints suggest mitochondrial oxidative damage underlies multiple complex I losses in fungi.</title>
        <authorList>
            <person name="Schikora-Tamarit M.A."/>
            <person name="Marcet-Houben M."/>
            <person name="Nosek J."/>
            <person name="Gabaldon T."/>
        </authorList>
    </citation>
    <scope>NUCLEOTIDE SEQUENCE</scope>
    <source>
        <strain evidence="6">CBS6341</strain>
    </source>
</reference>
<evidence type="ECO:0000256" key="3">
    <source>
        <dbReference type="PIRSR" id="PIRSR601613-1"/>
    </source>
</evidence>
<accession>A0A9P8TG26</accession>
<proteinExistence type="inferred from homology"/>
<dbReference type="GO" id="GO:0016491">
    <property type="term" value="F:oxidoreductase activity"/>
    <property type="evidence" value="ECO:0007669"/>
    <property type="project" value="UniProtKB-KW"/>
</dbReference>
<dbReference type="InterPro" id="IPR002937">
    <property type="entry name" value="Amino_oxidase"/>
</dbReference>
<dbReference type="SUPFAM" id="SSF51905">
    <property type="entry name" value="FAD/NAD(P)-binding domain"/>
    <property type="match status" value="1"/>
</dbReference>
<evidence type="ECO:0000313" key="7">
    <source>
        <dbReference type="Proteomes" id="UP000769528"/>
    </source>
</evidence>
<reference evidence="6" key="2">
    <citation type="submission" date="2021-01" db="EMBL/GenBank/DDBJ databases">
        <authorList>
            <person name="Schikora-Tamarit M.A."/>
        </authorList>
    </citation>
    <scope>NUCLEOTIDE SEQUENCE</scope>
    <source>
        <strain evidence="6">CBS6341</strain>
    </source>
</reference>
<evidence type="ECO:0000256" key="1">
    <source>
        <dbReference type="ARBA" id="ARBA00001974"/>
    </source>
</evidence>
<dbReference type="Proteomes" id="UP000769528">
    <property type="component" value="Unassembled WGS sequence"/>
</dbReference>
<feature type="binding site" evidence="3">
    <location>
        <position position="19"/>
    </location>
    <ligand>
        <name>FAD</name>
        <dbReference type="ChEBI" id="CHEBI:57692"/>
    </ligand>
</feature>
<dbReference type="Gene3D" id="3.50.50.60">
    <property type="entry name" value="FAD/NAD(P)-binding domain"/>
    <property type="match status" value="1"/>
</dbReference>
<dbReference type="InterPro" id="IPR036188">
    <property type="entry name" value="FAD/NAD-bd_sf"/>
</dbReference>
<sequence>MPSTSAKRTKVIIVGGGISGIKAALELQKHGLDYIILEAKDRLGGRLNTVQGINTKYDLGASWYHETLNNPLFDEEVNLSVEGEEPKWFYDDAPIKVINENGVLPPFLKLESIAQEILKFIEIENYKDLEKDQSLYDTVVKYMKLKKHLLSTDQILQVSQYIRSLELWHGIDSKSLSSKFSSVDNEGRNALALHYDTLLKRHTEKLDFDKVILESPIKSLVKTERGKKVEAITEANDCIKGDYAIVAIPQSILQIPEEAKGHIKFEPDLPPNIKASLKVVHYGALGKVIFEFSHCYWPTDSERILALSRPPEGLLHAIENDLDAPFTSNEIPKTWDYPTLILNYATSFKKNSLVMITQSPLTEYLERNPDKAWEFFKPVVKVIAQKASDAEIDLPINQIVSQWTLDPYQRGSYSACFPGDDPLVPIIALEQGFGNIRFAGEHTILEGAGCVHGAWNSGIREAQYIIDQTIK</sequence>
<gene>
    <name evidence="6" type="ORF">WICMUC_001831</name>
</gene>
<name>A0A9P8TG26_9ASCO</name>
<dbReference type="EMBL" id="JAEUBF010000550">
    <property type="protein sequence ID" value="KAH3677076.1"/>
    <property type="molecule type" value="Genomic_DNA"/>
</dbReference>
<dbReference type="Gene3D" id="3.90.660.10">
    <property type="match status" value="1"/>
</dbReference>